<evidence type="ECO:0000313" key="4">
    <source>
        <dbReference type="EMBL" id="MCZ4517513.1"/>
    </source>
</evidence>
<dbReference type="Gene3D" id="1.10.357.10">
    <property type="entry name" value="Tetracycline Repressor, domain 2"/>
    <property type="match status" value="1"/>
</dbReference>
<evidence type="ECO:0000259" key="3">
    <source>
        <dbReference type="PROSITE" id="PS50977"/>
    </source>
</evidence>
<dbReference type="InterPro" id="IPR009057">
    <property type="entry name" value="Homeodomain-like_sf"/>
</dbReference>
<organism evidence="4 5">
    <name type="scientific">Rhodococcus ruber</name>
    <dbReference type="NCBI Taxonomy" id="1830"/>
    <lineage>
        <taxon>Bacteria</taxon>
        <taxon>Bacillati</taxon>
        <taxon>Actinomycetota</taxon>
        <taxon>Actinomycetes</taxon>
        <taxon>Mycobacteriales</taxon>
        <taxon>Nocardiaceae</taxon>
        <taxon>Rhodococcus</taxon>
    </lineage>
</organism>
<dbReference type="SUPFAM" id="SSF48498">
    <property type="entry name" value="Tetracyclin repressor-like, C-terminal domain"/>
    <property type="match status" value="1"/>
</dbReference>
<keyword evidence="1 2" id="KW-0238">DNA-binding</keyword>
<dbReference type="SUPFAM" id="SSF46689">
    <property type="entry name" value="Homeodomain-like"/>
    <property type="match status" value="1"/>
</dbReference>
<dbReference type="PROSITE" id="PS50977">
    <property type="entry name" value="HTH_TETR_2"/>
    <property type="match status" value="1"/>
</dbReference>
<evidence type="ECO:0000256" key="1">
    <source>
        <dbReference type="ARBA" id="ARBA00023125"/>
    </source>
</evidence>
<dbReference type="InterPro" id="IPR001647">
    <property type="entry name" value="HTH_TetR"/>
</dbReference>
<protein>
    <submittedName>
        <fullName evidence="4">TetR/AcrR family transcriptional regulator</fullName>
    </submittedName>
</protein>
<dbReference type="PANTHER" id="PTHR43479">
    <property type="entry name" value="ACREF/ENVCD OPERON REPRESSOR-RELATED"/>
    <property type="match status" value="1"/>
</dbReference>
<comment type="caution">
    <text evidence="4">The sequence shown here is derived from an EMBL/GenBank/DDBJ whole genome shotgun (WGS) entry which is preliminary data.</text>
</comment>
<evidence type="ECO:0000256" key="2">
    <source>
        <dbReference type="PROSITE-ProRule" id="PRU00335"/>
    </source>
</evidence>
<dbReference type="RefSeq" id="WP_269602120.1">
    <property type="nucleotide sequence ID" value="NZ_JAPWIJ010000001.1"/>
</dbReference>
<dbReference type="Proteomes" id="UP001081071">
    <property type="component" value="Unassembled WGS sequence"/>
</dbReference>
<dbReference type="PRINTS" id="PR00455">
    <property type="entry name" value="HTHTETR"/>
</dbReference>
<keyword evidence="5" id="KW-1185">Reference proteome</keyword>
<feature type="DNA-binding region" description="H-T-H motif" evidence="2">
    <location>
        <begin position="34"/>
        <end position="53"/>
    </location>
</feature>
<sequence length="195" mass="21311">MATTGRAQQAEQTRIELENAARAVFARSGYLNTKIVDITREAGRAAGSFYNHYSGKDELLLALAEQIGEDADVIVAAQDPSARDHPTMRPHLEVFWQLLTRHRVVIDALRDAALVSPEFAERMQRFTQVQFEPWVERLSAFEKAGVELPAPPATTAMLMGGAAENFARLWGGASDDGLDALVAFVDRGVFGPAAQ</sequence>
<reference evidence="4" key="1">
    <citation type="submission" date="2022-12" db="EMBL/GenBank/DDBJ databases">
        <authorList>
            <person name="Krivoruchko A.V."/>
            <person name="Elkin A."/>
        </authorList>
    </citation>
    <scope>NUCLEOTIDE SEQUENCE</scope>
    <source>
        <strain evidence="4">IEGM 1391</strain>
    </source>
</reference>
<name>A0ABT4M964_9NOCA</name>
<accession>A0ABT4M964</accession>
<feature type="domain" description="HTH tetR-type" evidence="3">
    <location>
        <begin position="11"/>
        <end position="71"/>
    </location>
</feature>
<proteinExistence type="predicted"/>
<dbReference type="Pfam" id="PF00440">
    <property type="entry name" value="TetR_N"/>
    <property type="match status" value="1"/>
</dbReference>
<gene>
    <name evidence="4" type="ORF">O4220_03225</name>
</gene>
<dbReference type="EMBL" id="JAPWIJ010000001">
    <property type="protein sequence ID" value="MCZ4517513.1"/>
    <property type="molecule type" value="Genomic_DNA"/>
</dbReference>
<dbReference type="InterPro" id="IPR050624">
    <property type="entry name" value="HTH-type_Tx_Regulator"/>
</dbReference>
<evidence type="ECO:0000313" key="5">
    <source>
        <dbReference type="Proteomes" id="UP001081071"/>
    </source>
</evidence>
<dbReference type="Gene3D" id="1.10.10.60">
    <property type="entry name" value="Homeodomain-like"/>
    <property type="match status" value="1"/>
</dbReference>
<dbReference type="InterPro" id="IPR036271">
    <property type="entry name" value="Tet_transcr_reg_TetR-rel_C_sf"/>
</dbReference>
<dbReference type="PANTHER" id="PTHR43479:SF11">
    <property type="entry name" value="ACREF_ENVCD OPERON REPRESSOR-RELATED"/>
    <property type="match status" value="1"/>
</dbReference>